<dbReference type="InterPro" id="IPR037523">
    <property type="entry name" value="VOC_core"/>
</dbReference>
<dbReference type="EMBL" id="JX649898">
    <property type="protein sequence ID" value="AGC72323.1"/>
    <property type="molecule type" value="Genomic_DNA"/>
</dbReference>
<feature type="domain" description="VOC" evidence="1">
    <location>
        <begin position="11"/>
        <end position="137"/>
    </location>
</feature>
<dbReference type="PANTHER" id="PTHR36110:SF2">
    <property type="entry name" value="RING-CLEAVING DIOXYGENASE MHQE-RELATED"/>
    <property type="match status" value="1"/>
</dbReference>
<evidence type="ECO:0000259" key="1">
    <source>
        <dbReference type="PROSITE" id="PS51819"/>
    </source>
</evidence>
<dbReference type="InterPro" id="IPR052537">
    <property type="entry name" value="Extradiol_RC_dioxygenase"/>
</dbReference>
<dbReference type="InterPro" id="IPR029068">
    <property type="entry name" value="Glyas_Bleomycin-R_OHBP_Dase"/>
</dbReference>
<organism evidence="2">
    <name type="scientific">uncultured bacterium A1Q1_fos_1093</name>
    <dbReference type="NCBI Taxonomy" id="1256542"/>
    <lineage>
        <taxon>Bacteria</taxon>
        <taxon>environmental samples</taxon>
    </lineage>
</organism>
<evidence type="ECO:0000313" key="2">
    <source>
        <dbReference type="EMBL" id="AGC72323.1"/>
    </source>
</evidence>
<dbReference type="Gene3D" id="3.10.180.10">
    <property type="entry name" value="2,3-Dihydroxybiphenyl 1,2-Dioxygenase, domain 1"/>
    <property type="match status" value="2"/>
</dbReference>
<dbReference type="PANTHER" id="PTHR36110">
    <property type="entry name" value="RING-CLEAVING DIOXYGENASE MHQE-RELATED"/>
    <property type="match status" value="1"/>
</dbReference>
<feature type="domain" description="VOC" evidence="1">
    <location>
        <begin position="158"/>
        <end position="281"/>
    </location>
</feature>
<protein>
    <submittedName>
        <fullName evidence="2">Glyoxalase family protein</fullName>
    </submittedName>
</protein>
<dbReference type="AlphaFoldDB" id="L7VZ22"/>
<reference evidence="2" key="1">
    <citation type="submission" date="2012-09" db="EMBL/GenBank/DDBJ databases">
        <title>Metagenomic Characterization of a Microbial Community in Wastewater Detects High Levels of Antibiotic Resistance.</title>
        <authorList>
            <person name="Abrams M."/>
            <person name="Caldwell A."/>
            <person name="Vandaei E."/>
            <person name="Lee W."/>
            <person name="Perrott J."/>
            <person name="Khan S.Y."/>
            <person name="Ta J."/>
            <person name="Romero D."/>
            <person name="Nguyen V."/>
            <person name="Pourmand N."/>
            <person name="Ouverney C.C."/>
        </authorList>
    </citation>
    <scope>NUCLEOTIDE SEQUENCE</scope>
</reference>
<dbReference type="SUPFAM" id="SSF54593">
    <property type="entry name" value="Glyoxalase/Bleomycin resistance protein/Dihydroxybiphenyl dioxygenase"/>
    <property type="match status" value="1"/>
</dbReference>
<dbReference type="Pfam" id="PF00903">
    <property type="entry name" value="Glyoxalase"/>
    <property type="match status" value="1"/>
</dbReference>
<accession>L7VZ22</accession>
<proteinExistence type="predicted"/>
<dbReference type="PROSITE" id="PS51819">
    <property type="entry name" value="VOC"/>
    <property type="match status" value="2"/>
</dbReference>
<dbReference type="InterPro" id="IPR004360">
    <property type="entry name" value="Glyas_Fos-R_dOase_dom"/>
</dbReference>
<name>L7VZ22_9BACT</name>
<sequence>MHNSTNRLLKGLHHVTATVNDAQEDYDFYTKLLGLRLVKKTVNFDNNYVYHFYYADRLGTPGTVFTTFPYKDHGVRQGEEGTGMIISTAFSVAEAALDFWNNRLTDAGFSVVPSRRFGQKVLWFRDPSGLQLEFIGDDSDLRTPYVTDEVHAKAAIRGIHHVTLSVAPEDWNTLRQFLTSEMNMTEAAEEENRIRLHVNEGGAGSYLELLLADVNTPRGKNGLGTVHHVAWKIETAEAQLALRQRLVEELGMQVTEVRDRKYFRSIYFRLPSHQLFEVATIPPGFGVDESEEELGTHLMLPEDKEHNRPTIEAALPGIRL</sequence>